<accession>A0A2P4YN76</accession>
<dbReference type="Proteomes" id="UP000237271">
    <property type="component" value="Unassembled WGS sequence"/>
</dbReference>
<protein>
    <submittedName>
        <fullName evidence="1">Uncharacterized protein</fullName>
    </submittedName>
</protein>
<dbReference type="AlphaFoldDB" id="A0A2P4YN76"/>
<gene>
    <name evidence="1" type="ORF">PHPALM_3141</name>
</gene>
<reference evidence="1 2" key="1">
    <citation type="journal article" date="2017" name="Genome Biol. Evol.">
        <title>Phytophthora megakarya and P. palmivora, closely related causal agents of cacao black pod rot, underwent increases in genome sizes and gene numbers by different mechanisms.</title>
        <authorList>
            <person name="Ali S.S."/>
            <person name="Shao J."/>
            <person name="Lary D.J."/>
            <person name="Kronmiller B."/>
            <person name="Shen D."/>
            <person name="Strem M.D."/>
            <person name="Amoako-Attah I."/>
            <person name="Akrofi A.Y."/>
            <person name="Begoude B.A."/>
            <person name="Ten Hoopen G.M."/>
            <person name="Coulibaly K."/>
            <person name="Kebe B.I."/>
            <person name="Melnick R.L."/>
            <person name="Guiltinan M.J."/>
            <person name="Tyler B.M."/>
            <person name="Meinhardt L.W."/>
            <person name="Bailey B.A."/>
        </authorList>
    </citation>
    <scope>NUCLEOTIDE SEQUENCE [LARGE SCALE GENOMIC DNA]</scope>
    <source>
        <strain evidence="2">sbr112.9</strain>
    </source>
</reference>
<keyword evidence="2" id="KW-1185">Reference proteome</keyword>
<evidence type="ECO:0000313" key="1">
    <source>
        <dbReference type="EMBL" id="POM79230.1"/>
    </source>
</evidence>
<evidence type="ECO:0000313" key="2">
    <source>
        <dbReference type="Proteomes" id="UP000237271"/>
    </source>
</evidence>
<sequence length="185" mass="21332">MRLEICFRVLATHLQIGWNEVEHDLSTPYPRRRTDRANRTLEEYLAATWDRCRMTGIGISRMQDRISDIYQQNLEEQVSNVGDQVYLSTRNLGPKHTGLPNSFMFGPKWFGPYTVVNIQTGNELHTVYNTGSLKPHIEPTRLSKPSQVIFADGSVGKVIKSINGKRRRKRRNEFLVQWVGEGRST</sequence>
<comment type="caution">
    <text evidence="1">The sequence shown here is derived from an EMBL/GenBank/DDBJ whole genome shotgun (WGS) entry which is preliminary data.</text>
</comment>
<proteinExistence type="predicted"/>
<name>A0A2P4YN76_9STRA</name>
<dbReference type="EMBL" id="NCKW01001822">
    <property type="protein sequence ID" value="POM79230.1"/>
    <property type="molecule type" value="Genomic_DNA"/>
</dbReference>
<dbReference type="OrthoDB" id="3227343at2759"/>
<organism evidence="1 2">
    <name type="scientific">Phytophthora palmivora</name>
    <dbReference type="NCBI Taxonomy" id="4796"/>
    <lineage>
        <taxon>Eukaryota</taxon>
        <taxon>Sar</taxon>
        <taxon>Stramenopiles</taxon>
        <taxon>Oomycota</taxon>
        <taxon>Peronosporomycetes</taxon>
        <taxon>Peronosporales</taxon>
        <taxon>Peronosporaceae</taxon>
        <taxon>Phytophthora</taxon>
    </lineage>
</organism>